<organism evidence="2 3">
    <name type="scientific">Lucilia cuprina</name>
    <name type="common">Green bottle fly</name>
    <name type="synonym">Australian sheep blowfly</name>
    <dbReference type="NCBI Taxonomy" id="7375"/>
    <lineage>
        <taxon>Eukaryota</taxon>
        <taxon>Metazoa</taxon>
        <taxon>Ecdysozoa</taxon>
        <taxon>Arthropoda</taxon>
        <taxon>Hexapoda</taxon>
        <taxon>Insecta</taxon>
        <taxon>Pterygota</taxon>
        <taxon>Neoptera</taxon>
        <taxon>Endopterygota</taxon>
        <taxon>Diptera</taxon>
        <taxon>Brachycera</taxon>
        <taxon>Muscomorpha</taxon>
        <taxon>Oestroidea</taxon>
        <taxon>Calliphoridae</taxon>
        <taxon>Luciliinae</taxon>
        <taxon>Lucilia</taxon>
    </lineage>
</organism>
<feature type="compositionally biased region" description="Polar residues" evidence="1">
    <location>
        <begin position="265"/>
        <end position="279"/>
    </location>
</feature>
<accession>A0A0L0BUI3</accession>
<gene>
    <name evidence="2" type="ORF">FF38_09727</name>
</gene>
<evidence type="ECO:0000256" key="1">
    <source>
        <dbReference type="SAM" id="MobiDB-lite"/>
    </source>
</evidence>
<sequence length="478" mass="54424">MFKKKNIRPSKSKFGPSLEKELAIAAELAQRKSPSRIYMSRGPLTSIENGSGPATGHYFKKECRDEIEETRTVNMNEVEEKPEIIDNGYKPVKSEVNMLQQVPTPQSLLPKENMVPKLPYYNYNNERALCVYNDGQYEPSSEVVDEIEIEMNPKENRMQHQALKNQFRTPRSSVFPDSEKFQPPRRKSNFIPGSPRIENFDAITRENFRDIQELKGTERKLEDFSNIKETPSQMSSISLVLSPEDTSKSNNDTSVKGRLNHPDNRNNIQSNLLSPNNQLKSDEVPYSSHDPMKQDTKNENRTISELEIAEVANPTQRPNPSAVMVDNGIELEETFIPRPPKNATASKPSLMVVTMGKIAIVYLRANDLTDIDLPITVIIREAIIQKNASHNFSVLFQIFLPKNWNVKINIRPIIPQIEIPANAPNHTWNLSFRYNLSVSGLVSPSWSNERFKKDKSTLTIIALSSASLKRRKNTCTEK</sequence>
<proteinExistence type="predicted"/>
<keyword evidence="3" id="KW-1185">Reference proteome</keyword>
<protein>
    <submittedName>
        <fullName evidence="2">Uncharacterized protein</fullName>
    </submittedName>
</protein>
<reference evidence="2 3" key="1">
    <citation type="journal article" date="2015" name="Nat. Commun.">
        <title>Lucilia cuprina genome unlocks parasitic fly biology to underpin future interventions.</title>
        <authorList>
            <person name="Anstead C.A."/>
            <person name="Korhonen P.K."/>
            <person name="Young N.D."/>
            <person name="Hall R.S."/>
            <person name="Jex A.R."/>
            <person name="Murali S.C."/>
            <person name="Hughes D.S."/>
            <person name="Lee S.F."/>
            <person name="Perry T."/>
            <person name="Stroehlein A.J."/>
            <person name="Ansell B.R."/>
            <person name="Breugelmans B."/>
            <person name="Hofmann A."/>
            <person name="Qu J."/>
            <person name="Dugan S."/>
            <person name="Lee S.L."/>
            <person name="Chao H."/>
            <person name="Dinh H."/>
            <person name="Han Y."/>
            <person name="Doddapaneni H.V."/>
            <person name="Worley K.C."/>
            <person name="Muzny D.M."/>
            <person name="Ioannidis P."/>
            <person name="Waterhouse R.M."/>
            <person name="Zdobnov E.M."/>
            <person name="James P.J."/>
            <person name="Bagnall N.H."/>
            <person name="Kotze A.C."/>
            <person name="Gibbs R.A."/>
            <person name="Richards S."/>
            <person name="Batterham P."/>
            <person name="Gasser R.B."/>
        </authorList>
    </citation>
    <scope>NUCLEOTIDE SEQUENCE [LARGE SCALE GENOMIC DNA]</scope>
    <source>
        <strain evidence="2 3">LS</strain>
        <tissue evidence="2">Full body</tissue>
    </source>
</reference>
<dbReference type="EMBL" id="JRES01001306">
    <property type="protein sequence ID" value="KNC23691.1"/>
    <property type="molecule type" value="Genomic_DNA"/>
</dbReference>
<comment type="caution">
    <text evidence="2">The sequence shown here is derived from an EMBL/GenBank/DDBJ whole genome shotgun (WGS) entry which is preliminary data.</text>
</comment>
<evidence type="ECO:0000313" key="2">
    <source>
        <dbReference type="EMBL" id="KNC23691.1"/>
    </source>
</evidence>
<dbReference type="Proteomes" id="UP000037069">
    <property type="component" value="Unassembled WGS sequence"/>
</dbReference>
<feature type="region of interest" description="Disordered" evidence="1">
    <location>
        <begin position="166"/>
        <end position="193"/>
    </location>
</feature>
<name>A0A0L0BUI3_LUCCU</name>
<dbReference type="AlphaFoldDB" id="A0A0L0BUI3"/>
<feature type="compositionally biased region" description="Polar residues" evidence="1">
    <location>
        <begin position="227"/>
        <end position="239"/>
    </location>
</feature>
<feature type="region of interest" description="Disordered" evidence="1">
    <location>
        <begin position="223"/>
        <end position="296"/>
    </location>
</feature>
<evidence type="ECO:0000313" key="3">
    <source>
        <dbReference type="Proteomes" id="UP000037069"/>
    </source>
</evidence>